<feature type="domain" description="ADP ribosyltransferase" evidence="1">
    <location>
        <begin position="85"/>
        <end position="234"/>
    </location>
</feature>
<dbReference type="PROSITE" id="PS51996">
    <property type="entry name" value="TR_MART"/>
    <property type="match status" value="1"/>
</dbReference>
<sequence>MENSLKKIMGYSYKKVVEILFEILYKKYITQLINNDFKPNGYSFFINTTEIDNAMGMYQNYSLQIEKEYNNSHFFDGTELLPYTIIKYYTGYFHEKINNNLRGILPNNQKSLIINKILKHTEILKKEIEKFPLKSNFVVTRRISNTFLKEVYLERKQLKKNGVIQELAFLSTSLDLFYRKDYESNYSPLKNETIIIIKVPKGINALYLEPISNREEFELLLDSGLKMKIEDKKTIFGNNIILTQIIK</sequence>
<dbReference type="KEGG" id="fse:DI487_04865"/>
<dbReference type="AlphaFoldDB" id="A0A2U8QSW0"/>
<keyword evidence="3" id="KW-1185">Reference proteome</keyword>
<dbReference type="GO" id="GO:0005576">
    <property type="term" value="C:extracellular region"/>
    <property type="evidence" value="ECO:0007669"/>
    <property type="project" value="InterPro"/>
</dbReference>
<dbReference type="SUPFAM" id="SSF56399">
    <property type="entry name" value="ADP-ribosylation"/>
    <property type="match status" value="1"/>
</dbReference>
<evidence type="ECO:0000313" key="2">
    <source>
        <dbReference type="EMBL" id="AWM13260.1"/>
    </source>
</evidence>
<gene>
    <name evidence="2" type="ORF">DI487_04865</name>
</gene>
<organism evidence="2 3">
    <name type="scientific">Flavobacterium sediminis</name>
    <dbReference type="NCBI Taxonomy" id="2201181"/>
    <lineage>
        <taxon>Bacteria</taxon>
        <taxon>Pseudomonadati</taxon>
        <taxon>Bacteroidota</taxon>
        <taxon>Flavobacteriia</taxon>
        <taxon>Flavobacteriales</taxon>
        <taxon>Flavobacteriaceae</taxon>
        <taxon>Flavobacterium</taxon>
    </lineage>
</organism>
<evidence type="ECO:0000313" key="3">
    <source>
        <dbReference type="Proteomes" id="UP000245429"/>
    </source>
</evidence>
<accession>A0A2U8QSW0</accession>
<name>A0A2U8QSW0_9FLAO</name>
<dbReference type="EMBL" id="CP029463">
    <property type="protein sequence ID" value="AWM13260.1"/>
    <property type="molecule type" value="Genomic_DNA"/>
</dbReference>
<dbReference type="Pfam" id="PF03496">
    <property type="entry name" value="ADPrib_exo_Tox"/>
    <property type="match status" value="1"/>
</dbReference>
<evidence type="ECO:0000259" key="1">
    <source>
        <dbReference type="Pfam" id="PF03496"/>
    </source>
</evidence>
<dbReference type="Gene3D" id="3.90.176.10">
    <property type="entry name" value="Toxin ADP-ribosyltransferase, Chain A, domain 1"/>
    <property type="match status" value="1"/>
</dbReference>
<dbReference type="InterPro" id="IPR003540">
    <property type="entry name" value="ADP-ribosyltransferase"/>
</dbReference>
<proteinExistence type="predicted"/>
<protein>
    <recommendedName>
        <fullName evidence="1">ADP ribosyltransferase domain-containing protein</fullName>
    </recommendedName>
</protein>
<reference evidence="2 3" key="1">
    <citation type="submission" date="2018-05" db="EMBL/GenBank/DDBJ databases">
        <title>Flavobacterium sp. MEBiC07310.</title>
        <authorList>
            <person name="Baek K."/>
        </authorList>
    </citation>
    <scope>NUCLEOTIDE SEQUENCE [LARGE SCALE GENOMIC DNA]</scope>
    <source>
        <strain evidence="2 3">MEBiC07310</strain>
    </source>
</reference>
<dbReference type="Proteomes" id="UP000245429">
    <property type="component" value="Chromosome"/>
</dbReference>